<evidence type="ECO:0000313" key="3">
    <source>
        <dbReference type="Proteomes" id="UP000092460"/>
    </source>
</evidence>
<dbReference type="Proteomes" id="UP000092460">
    <property type="component" value="Unassembled WGS sequence"/>
</dbReference>
<dbReference type="EMBL" id="JXJN01019254">
    <property type="status" value="NOT_ANNOTATED_CDS"/>
    <property type="molecule type" value="Genomic_DNA"/>
</dbReference>
<evidence type="ECO:0000313" key="2">
    <source>
        <dbReference type="EnsemblMetazoa" id="GPPI038510-PA"/>
    </source>
</evidence>
<keyword evidence="1" id="KW-0472">Membrane</keyword>
<keyword evidence="1" id="KW-0812">Transmembrane</keyword>
<reference evidence="3" key="1">
    <citation type="submission" date="2015-01" db="EMBL/GenBank/DDBJ databases">
        <authorList>
            <person name="Aksoy S."/>
            <person name="Warren W."/>
            <person name="Wilson R.K."/>
        </authorList>
    </citation>
    <scope>NUCLEOTIDE SEQUENCE [LARGE SCALE GENOMIC DNA]</scope>
    <source>
        <strain evidence="3">IAEA</strain>
    </source>
</reference>
<proteinExistence type="predicted"/>
<dbReference type="EnsemblMetazoa" id="GPPI038510-RA">
    <property type="protein sequence ID" value="GPPI038510-PA"/>
    <property type="gene ID" value="GPPI038510"/>
</dbReference>
<feature type="transmembrane region" description="Helical" evidence="1">
    <location>
        <begin position="45"/>
        <end position="61"/>
    </location>
</feature>
<protein>
    <submittedName>
        <fullName evidence="2">Uncharacterized protein</fullName>
    </submittedName>
</protein>
<organism evidence="2 3">
    <name type="scientific">Glossina palpalis gambiensis</name>
    <dbReference type="NCBI Taxonomy" id="67801"/>
    <lineage>
        <taxon>Eukaryota</taxon>
        <taxon>Metazoa</taxon>
        <taxon>Ecdysozoa</taxon>
        <taxon>Arthropoda</taxon>
        <taxon>Hexapoda</taxon>
        <taxon>Insecta</taxon>
        <taxon>Pterygota</taxon>
        <taxon>Neoptera</taxon>
        <taxon>Endopterygota</taxon>
        <taxon>Diptera</taxon>
        <taxon>Brachycera</taxon>
        <taxon>Muscomorpha</taxon>
        <taxon>Hippoboscoidea</taxon>
        <taxon>Glossinidae</taxon>
        <taxon>Glossina</taxon>
    </lineage>
</organism>
<keyword evidence="1" id="KW-1133">Transmembrane helix</keyword>
<name>A0A1B0BRS0_9MUSC</name>
<feature type="transmembrane region" description="Helical" evidence="1">
    <location>
        <begin position="67"/>
        <end position="86"/>
    </location>
</feature>
<evidence type="ECO:0000256" key="1">
    <source>
        <dbReference type="SAM" id="Phobius"/>
    </source>
</evidence>
<dbReference type="VEuPathDB" id="VectorBase:GPPI038510"/>
<keyword evidence="3" id="KW-1185">Reference proteome</keyword>
<accession>A0A1B0BRS0</accession>
<dbReference type="AlphaFoldDB" id="A0A1B0BRS0"/>
<reference evidence="2" key="2">
    <citation type="submission" date="2020-05" db="UniProtKB">
        <authorList>
            <consortium name="EnsemblMetazoa"/>
        </authorList>
    </citation>
    <scope>IDENTIFICATION</scope>
    <source>
        <strain evidence="2">IAEA</strain>
    </source>
</reference>
<sequence length="183" mass="21458">MTTTSACCYFRYIIVPHTTPSYVHKYINIYIHTLLIMSVDSERHIQLFLFCLSNVYCILITPNVDLFSFYLCCLNLLTCYVRHIIIGQFKHTRHTRCLIASTTQYSKSGALSQNSLDHLTRTTYRRMRERIASLYNVCIEYANIMGIILKTKSRISTKKFIDRVKSETSTAEINRDFDVERKQ</sequence>